<organism evidence="1 2">
    <name type="scientific">Gaetbulibacter jejuensis</name>
    <dbReference type="NCBI Taxonomy" id="584607"/>
    <lineage>
        <taxon>Bacteria</taxon>
        <taxon>Pseudomonadati</taxon>
        <taxon>Bacteroidota</taxon>
        <taxon>Flavobacteriia</taxon>
        <taxon>Flavobacteriales</taxon>
        <taxon>Flavobacteriaceae</taxon>
        <taxon>Gaetbulibacter</taxon>
    </lineage>
</organism>
<proteinExistence type="predicted"/>
<gene>
    <name evidence="1" type="ORF">GCM10009431_03600</name>
</gene>
<comment type="caution">
    <text evidence="1">The sequence shown here is derived from an EMBL/GenBank/DDBJ whole genome shotgun (WGS) entry which is preliminary data.</text>
</comment>
<evidence type="ECO:0008006" key="3">
    <source>
        <dbReference type="Google" id="ProtNLM"/>
    </source>
</evidence>
<evidence type="ECO:0000313" key="1">
    <source>
        <dbReference type="EMBL" id="GAA0737112.1"/>
    </source>
</evidence>
<dbReference type="Proteomes" id="UP001500736">
    <property type="component" value="Unassembled WGS sequence"/>
</dbReference>
<evidence type="ECO:0000313" key="2">
    <source>
        <dbReference type="Proteomes" id="UP001500736"/>
    </source>
</evidence>
<sequence>MIRFVYPSKNKIMKKQLFLLVAFSIVFVTTALAQHQRYSIKNGIGIYGGLTQFDIITDNFQTVKGEGWLGGLSATVDLPHKWYTVSYNIQLSENNVGVFARPSNVIANEEEIDYKLFTAQVAFLFHAKVLQDYITVDVGPMIQYNSELELKDDNHENYIIGSYNNLLAKDITGISQFNVNGAVGATAGFKGFKLRAQYIYGFTNMLNKLNNNNDLDTTGGNNKFKGNQSMLAFTAIIVF</sequence>
<protein>
    <recommendedName>
        <fullName evidence="3">Outer membrane protein beta-barrel domain-containing protein</fullName>
    </recommendedName>
</protein>
<accession>A0ABN1JE37</accession>
<reference evidence="1 2" key="1">
    <citation type="journal article" date="2019" name="Int. J. Syst. Evol. Microbiol.">
        <title>The Global Catalogue of Microorganisms (GCM) 10K type strain sequencing project: providing services to taxonomists for standard genome sequencing and annotation.</title>
        <authorList>
            <consortium name="The Broad Institute Genomics Platform"/>
            <consortium name="The Broad Institute Genome Sequencing Center for Infectious Disease"/>
            <person name="Wu L."/>
            <person name="Ma J."/>
        </authorList>
    </citation>
    <scope>NUCLEOTIDE SEQUENCE [LARGE SCALE GENOMIC DNA]</scope>
    <source>
        <strain evidence="1 2">JCM 15976</strain>
    </source>
</reference>
<name>A0ABN1JE37_9FLAO</name>
<dbReference type="EMBL" id="BAAAGF010000001">
    <property type="protein sequence ID" value="GAA0737112.1"/>
    <property type="molecule type" value="Genomic_DNA"/>
</dbReference>
<keyword evidence="2" id="KW-1185">Reference proteome</keyword>